<evidence type="ECO:0000259" key="7">
    <source>
        <dbReference type="Pfam" id="PF25881"/>
    </source>
</evidence>
<evidence type="ECO:0000313" key="10">
    <source>
        <dbReference type="Proteomes" id="UP000278078"/>
    </source>
</evidence>
<gene>
    <name evidence="9" type="primary">pltH</name>
    <name evidence="9" type="ORF">NCTC10783_01550</name>
</gene>
<keyword evidence="4" id="KW-0574">Periplasm</keyword>
<accession>A0A448BK73</accession>
<evidence type="ECO:0000259" key="8">
    <source>
        <dbReference type="Pfam" id="PF25954"/>
    </source>
</evidence>
<dbReference type="InterPro" id="IPR058792">
    <property type="entry name" value="Beta-barrel_RND_2"/>
</dbReference>
<dbReference type="Gene3D" id="1.10.287.470">
    <property type="entry name" value="Helix hairpin bin"/>
    <property type="match status" value="2"/>
</dbReference>
<evidence type="ECO:0000256" key="1">
    <source>
        <dbReference type="ARBA" id="ARBA00004418"/>
    </source>
</evidence>
<organism evidence="9 10">
    <name type="scientific">Pseudomonas fluorescens</name>
    <dbReference type="NCBI Taxonomy" id="294"/>
    <lineage>
        <taxon>Bacteria</taxon>
        <taxon>Pseudomonadati</taxon>
        <taxon>Pseudomonadota</taxon>
        <taxon>Gammaproteobacteria</taxon>
        <taxon>Pseudomonadales</taxon>
        <taxon>Pseudomonadaceae</taxon>
        <taxon>Pseudomonas</taxon>
    </lineage>
</organism>
<evidence type="ECO:0000256" key="2">
    <source>
        <dbReference type="ARBA" id="ARBA00010602"/>
    </source>
</evidence>
<proteinExistence type="inferred from homology"/>
<dbReference type="Gene3D" id="2.40.50.100">
    <property type="match status" value="1"/>
</dbReference>
<dbReference type="SUPFAM" id="SSF111369">
    <property type="entry name" value="HlyD-like secretion proteins"/>
    <property type="match status" value="2"/>
</dbReference>
<comment type="similarity">
    <text evidence="2">Belongs to the UPF0194 family.</text>
</comment>
<dbReference type="PANTHER" id="PTHR32347">
    <property type="entry name" value="EFFLUX SYSTEM COMPONENT YKNX-RELATED"/>
    <property type="match status" value="1"/>
</dbReference>
<name>A0A448BK73_PSEFL</name>
<dbReference type="EMBL" id="LR134300">
    <property type="protein sequence ID" value="VEE45693.1"/>
    <property type="molecule type" value="Genomic_DNA"/>
</dbReference>
<evidence type="ECO:0000256" key="6">
    <source>
        <dbReference type="SAM" id="Coils"/>
    </source>
</evidence>
<evidence type="ECO:0000256" key="3">
    <source>
        <dbReference type="ARBA" id="ARBA00022729"/>
    </source>
</evidence>
<dbReference type="PANTHER" id="PTHR32347:SF29">
    <property type="entry name" value="UPF0194 MEMBRANE PROTEIN YBHG"/>
    <property type="match status" value="1"/>
</dbReference>
<feature type="coiled-coil region" evidence="6">
    <location>
        <begin position="109"/>
        <end position="203"/>
    </location>
</feature>
<comment type="subcellular location">
    <subcellularLocation>
        <location evidence="1">Periplasm</location>
    </subcellularLocation>
</comment>
<evidence type="ECO:0000256" key="5">
    <source>
        <dbReference type="ARBA" id="ARBA00023054"/>
    </source>
</evidence>
<evidence type="ECO:0000256" key="4">
    <source>
        <dbReference type="ARBA" id="ARBA00022764"/>
    </source>
</evidence>
<dbReference type="GO" id="GO:0030313">
    <property type="term" value="C:cell envelope"/>
    <property type="evidence" value="ECO:0007669"/>
    <property type="project" value="UniProtKB-SubCell"/>
</dbReference>
<dbReference type="InterPro" id="IPR050465">
    <property type="entry name" value="UPF0194_transport"/>
</dbReference>
<dbReference type="Pfam" id="PF25881">
    <property type="entry name" value="HH_YBHG"/>
    <property type="match status" value="1"/>
</dbReference>
<dbReference type="InterPro" id="IPR059052">
    <property type="entry name" value="HH_YbhG-like"/>
</dbReference>
<dbReference type="Proteomes" id="UP000278078">
    <property type="component" value="Chromosome"/>
</dbReference>
<dbReference type="Pfam" id="PF25954">
    <property type="entry name" value="Beta-barrel_RND_2"/>
    <property type="match status" value="1"/>
</dbReference>
<feature type="domain" description="YbhG-like alpha-helical hairpin" evidence="7">
    <location>
        <begin position="81"/>
        <end position="203"/>
    </location>
</feature>
<keyword evidence="5 6" id="KW-0175">Coiled coil</keyword>
<evidence type="ECO:0000313" key="9">
    <source>
        <dbReference type="EMBL" id="VEE45693.1"/>
    </source>
</evidence>
<reference evidence="9 10" key="1">
    <citation type="submission" date="2018-12" db="EMBL/GenBank/DDBJ databases">
        <authorList>
            <consortium name="Pathogen Informatics"/>
        </authorList>
    </citation>
    <scope>NUCLEOTIDE SEQUENCE [LARGE SCALE GENOMIC DNA]</scope>
    <source>
        <strain evidence="9 10">NCTC10783</strain>
    </source>
</reference>
<dbReference type="Gene3D" id="2.40.30.170">
    <property type="match status" value="1"/>
</dbReference>
<sequence length="336" mass="36990">MKKQLIAGTAVLLAIGAGASWYFLGADDSEDALKLYGNVDIRQVSLAFENSERIVALHAEEGDKVRAGQVLAELDTRTLRLRIETARARIGVQEQVLLRLRNGTRPQEVDQSRARLQAAQAEAELARLELVRLQRIAGGTDGKGVSRQSLDAAAARLKVARAEVENQRKAWQLADIGPRDEDIAQAQAELEVARADLRLLEHYLSQAQLKAPRDATVRTRLLEPGDMASPSRPVFALALTDPKWVRAYVNERQLGRVHPGQKARVVTDSVPERPVDGRVGYISSVAEFTPKTVETEDLRTSLVYEIRVLLDDPEDRLRLGMPATVYLDEPGAGGGQ</sequence>
<keyword evidence="3" id="KW-0732">Signal</keyword>
<protein>
    <submittedName>
        <fullName evidence="9">Membrane fusion protein</fullName>
    </submittedName>
</protein>
<dbReference type="AlphaFoldDB" id="A0A448BK73"/>
<feature type="domain" description="CusB-like beta-barrel" evidence="8">
    <location>
        <begin position="244"/>
        <end position="329"/>
    </location>
</feature>